<proteinExistence type="predicted"/>
<evidence type="ECO:0000313" key="2">
    <source>
        <dbReference type="EMBL" id="OEL36468.1"/>
    </source>
</evidence>
<evidence type="ECO:0000256" key="1">
    <source>
        <dbReference type="SAM" id="MobiDB-lite"/>
    </source>
</evidence>
<evidence type="ECO:0008006" key="4">
    <source>
        <dbReference type="Google" id="ProtNLM"/>
    </source>
</evidence>
<protein>
    <recommendedName>
        <fullName evidence="4">Legume lectin domain-containing protein</fullName>
    </recommendedName>
</protein>
<reference evidence="2 3" key="1">
    <citation type="submission" date="2016-09" db="EMBL/GenBank/DDBJ databases">
        <title>The draft genome of Dichanthelium oligosanthes: A C3 panicoid grass species.</title>
        <authorList>
            <person name="Studer A.J."/>
            <person name="Schnable J.C."/>
            <person name="Brutnell T.P."/>
        </authorList>
    </citation>
    <scope>NUCLEOTIDE SEQUENCE [LARGE SCALE GENOMIC DNA]</scope>
    <source>
        <strain evidence="3">cv. Kellogg 1175</strain>
        <tissue evidence="2">Leaf</tissue>
    </source>
</reference>
<dbReference type="Proteomes" id="UP000095767">
    <property type="component" value="Unassembled WGS sequence"/>
</dbReference>
<comment type="caution">
    <text evidence="2">The sequence shown here is derived from an EMBL/GenBank/DDBJ whole genome shotgun (WGS) entry which is preliminary data.</text>
</comment>
<feature type="region of interest" description="Disordered" evidence="1">
    <location>
        <begin position="61"/>
        <end position="129"/>
    </location>
</feature>
<keyword evidence="3" id="KW-1185">Reference proteome</keyword>
<dbReference type="AlphaFoldDB" id="A0A1E5WGI9"/>
<sequence length="129" mass="13892">MERVLVVGLWCVHPDYELQPSIRQAMNVLQLEAPLPELPLEMPVATYGPLVARGHYWSSYTKSSSGSAGTGGHSSTSDRTAHSESSAKTGAQGTTRYIDTPNPNAHESTTNHTSQASRTLVLVVDGRDD</sequence>
<feature type="compositionally biased region" description="Low complexity" evidence="1">
    <location>
        <begin position="61"/>
        <end position="77"/>
    </location>
</feature>
<feature type="compositionally biased region" description="Polar residues" evidence="1">
    <location>
        <begin position="83"/>
        <end position="118"/>
    </location>
</feature>
<organism evidence="2 3">
    <name type="scientific">Dichanthelium oligosanthes</name>
    <dbReference type="NCBI Taxonomy" id="888268"/>
    <lineage>
        <taxon>Eukaryota</taxon>
        <taxon>Viridiplantae</taxon>
        <taxon>Streptophyta</taxon>
        <taxon>Embryophyta</taxon>
        <taxon>Tracheophyta</taxon>
        <taxon>Spermatophyta</taxon>
        <taxon>Magnoliopsida</taxon>
        <taxon>Liliopsida</taxon>
        <taxon>Poales</taxon>
        <taxon>Poaceae</taxon>
        <taxon>PACMAD clade</taxon>
        <taxon>Panicoideae</taxon>
        <taxon>Panicodae</taxon>
        <taxon>Paniceae</taxon>
        <taxon>Dichantheliinae</taxon>
        <taxon>Dichanthelium</taxon>
    </lineage>
</organism>
<gene>
    <name evidence="2" type="ORF">BAE44_0002513</name>
</gene>
<evidence type="ECO:0000313" key="3">
    <source>
        <dbReference type="Proteomes" id="UP000095767"/>
    </source>
</evidence>
<dbReference type="OrthoDB" id="543442at2759"/>
<accession>A0A1E5WGI9</accession>
<name>A0A1E5WGI9_9POAL</name>
<dbReference type="EMBL" id="LWDX02009078">
    <property type="protein sequence ID" value="OEL36468.1"/>
    <property type="molecule type" value="Genomic_DNA"/>
</dbReference>
<dbReference type="STRING" id="888268.A0A1E5WGI9"/>